<reference evidence="1 2" key="1">
    <citation type="submission" date="2017-05" db="EMBL/GenBank/DDBJ databases">
        <title>The genome sequence of the facultative intracellular pathogen Brucella melitensis KIV-L.</title>
        <authorList>
            <person name="Pisarenko S."/>
            <person name="Kovalev D."/>
            <person name="Khachaturova A."/>
            <person name="Kulichenko A."/>
        </authorList>
    </citation>
    <scope>NUCLEOTIDE SEQUENCE [LARGE SCALE GENOMIC DNA]</scope>
    <source>
        <strain evidence="1 2">KIV-L</strain>
    </source>
</reference>
<sequence length="48" mass="5726">MPIRQGELLEREKRTANRRPFLLCKAFTRAGLTIMCEQEPYTELEQRT</sequence>
<proteinExistence type="predicted"/>
<dbReference type="AlphaFoldDB" id="A0AB36PVZ4"/>
<protein>
    <submittedName>
        <fullName evidence="1">Giguanylate cyclase</fullName>
    </submittedName>
</protein>
<name>A0AB36PVZ4_BRUML</name>
<organism evidence="1 2">
    <name type="scientific">Brucella melitensis</name>
    <dbReference type="NCBI Taxonomy" id="29459"/>
    <lineage>
        <taxon>Bacteria</taxon>
        <taxon>Pseudomonadati</taxon>
        <taxon>Pseudomonadota</taxon>
        <taxon>Alphaproteobacteria</taxon>
        <taxon>Hyphomicrobiales</taxon>
        <taxon>Brucellaceae</taxon>
        <taxon>Brucella/Ochrobactrum group</taxon>
        <taxon>Brucella</taxon>
    </lineage>
</organism>
<accession>A0AB36PVZ4</accession>
<evidence type="ECO:0000313" key="2">
    <source>
        <dbReference type="Proteomes" id="UP000216335"/>
    </source>
</evidence>
<dbReference type="EMBL" id="NGJQ01000004">
    <property type="protein sequence ID" value="OZV62687.1"/>
    <property type="molecule type" value="Genomic_DNA"/>
</dbReference>
<comment type="caution">
    <text evidence="1">The sequence shown here is derived from an EMBL/GenBank/DDBJ whole genome shotgun (WGS) entry which is preliminary data.</text>
</comment>
<evidence type="ECO:0000313" key="1">
    <source>
        <dbReference type="EMBL" id="OZV62687.1"/>
    </source>
</evidence>
<gene>
    <name evidence="1" type="ORF">BI318_05885</name>
</gene>
<dbReference type="Proteomes" id="UP000216335">
    <property type="component" value="Unassembled WGS sequence"/>
</dbReference>